<keyword evidence="4" id="KW-1185">Reference proteome</keyword>
<evidence type="ECO:0000313" key="4">
    <source>
        <dbReference type="Proteomes" id="UP000060787"/>
    </source>
</evidence>
<evidence type="ECO:0000313" key="3">
    <source>
        <dbReference type="EMBL" id="ALN78629.1"/>
    </source>
</evidence>
<evidence type="ECO:0000256" key="1">
    <source>
        <dbReference type="PROSITE-ProRule" id="PRU00169"/>
    </source>
</evidence>
<dbReference type="InterPro" id="IPR011006">
    <property type="entry name" value="CheY-like_superfamily"/>
</dbReference>
<dbReference type="EMBL" id="CP011129">
    <property type="protein sequence ID" value="ALN78629.1"/>
    <property type="molecule type" value="Genomic_DNA"/>
</dbReference>
<organism evidence="3 4">
    <name type="scientific">Lysobacter antibioticus</name>
    <dbReference type="NCBI Taxonomy" id="84531"/>
    <lineage>
        <taxon>Bacteria</taxon>
        <taxon>Pseudomonadati</taxon>
        <taxon>Pseudomonadota</taxon>
        <taxon>Gammaproteobacteria</taxon>
        <taxon>Lysobacterales</taxon>
        <taxon>Lysobacteraceae</taxon>
        <taxon>Lysobacter</taxon>
    </lineage>
</organism>
<comment type="caution">
    <text evidence="1">Lacks conserved residue(s) required for the propagation of feature annotation.</text>
</comment>
<reference evidence="3 4" key="1">
    <citation type="journal article" date="2015" name="BMC Genomics">
        <title>Comparative genomics and metabolic profiling of the genus Lysobacter.</title>
        <authorList>
            <person name="de Bruijn I."/>
            <person name="Cheng X."/>
            <person name="de Jager V."/>
            <person name="Exposito R.G."/>
            <person name="Watrous J."/>
            <person name="Patel N."/>
            <person name="Postma J."/>
            <person name="Dorrestein P.C."/>
            <person name="Kobayashi D."/>
            <person name="Raaijmakers J.M."/>
        </authorList>
    </citation>
    <scope>NUCLEOTIDE SEQUENCE [LARGE SCALE GENOMIC DNA]</scope>
    <source>
        <strain evidence="3 4">76</strain>
    </source>
</reference>
<proteinExistence type="predicted"/>
<accession>A0A0S2F4Z7</accession>
<feature type="domain" description="Response regulatory" evidence="2">
    <location>
        <begin position="11"/>
        <end position="44"/>
    </location>
</feature>
<dbReference type="Proteomes" id="UP000060787">
    <property type="component" value="Chromosome"/>
</dbReference>
<sequence length="44" mass="4822">MPGSPYPLGLKTLVADDDPVMIEVMFTLLSRAGLQFIETANRGR</sequence>
<dbReference type="PROSITE" id="PS50110">
    <property type="entry name" value="RESPONSE_REGULATORY"/>
    <property type="match status" value="1"/>
</dbReference>
<dbReference type="GO" id="GO:0000160">
    <property type="term" value="P:phosphorelay signal transduction system"/>
    <property type="evidence" value="ECO:0007669"/>
    <property type="project" value="InterPro"/>
</dbReference>
<name>A0A0S2F4Z7_LYSAN</name>
<dbReference type="InterPro" id="IPR001789">
    <property type="entry name" value="Sig_transdc_resp-reg_receiver"/>
</dbReference>
<dbReference type="PATRIC" id="fig|84531.8.peg.486"/>
<gene>
    <name evidence="3" type="ORF">LA76x_0468</name>
</gene>
<dbReference type="AlphaFoldDB" id="A0A0S2F4Z7"/>
<dbReference type="KEGG" id="lab:LA76x_0468"/>
<evidence type="ECO:0000259" key="2">
    <source>
        <dbReference type="PROSITE" id="PS50110"/>
    </source>
</evidence>
<dbReference type="SUPFAM" id="SSF52172">
    <property type="entry name" value="CheY-like"/>
    <property type="match status" value="1"/>
</dbReference>
<protein>
    <recommendedName>
        <fullName evidence="2">Response regulatory domain-containing protein</fullName>
    </recommendedName>
</protein>